<dbReference type="RefSeq" id="WP_094016721.1">
    <property type="nucleotide sequence ID" value="NZ_NMQW01000031.1"/>
</dbReference>
<dbReference type="AlphaFoldDB" id="A0A229UNG1"/>
<dbReference type="Proteomes" id="UP000215509">
    <property type="component" value="Unassembled WGS sequence"/>
</dbReference>
<comment type="caution">
    <text evidence="1">The sequence shown here is derived from an EMBL/GenBank/DDBJ whole genome shotgun (WGS) entry which is preliminary data.</text>
</comment>
<sequence>MNLSNCRGCGKLQLQQAHVLCADCFKLHLEQSNQIKTFLRMHPGASVIDLARETGLSLSQVNELVGR</sequence>
<reference evidence="1 2" key="1">
    <citation type="submission" date="2017-07" db="EMBL/GenBank/DDBJ databases">
        <title>Genome sequencing and assembly of Paenibacillus rigui.</title>
        <authorList>
            <person name="Mayilraj S."/>
        </authorList>
    </citation>
    <scope>NUCLEOTIDE SEQUENCE [LARGE SCALE GENOMIC DNA]</scope>
    <source>
        <strain evidence="1 2">JCM 16352</strain>
    </source>
</reference>
<evidence type="ECO:0000313" key="2">
    <source>
        <dbReference type="Proteomes" id="UP000215509"/>
    </source>
</evidence>
<keyword evidence="2" id="KW-1185">Reference proteome</keyword>
<gene>
    <name evidence="1" type="ORF">CF651_20395</name>
</gene>
<evidence type="ECO:0008006" key="3">
    <source>
        <dbReference type="Google" id="ProtNLM"/>
    </source>
</evidence>
<protein>
    <recommendedName>
        <fullName evidence="3">Flagellar protein</fullName>
    </recommendedName>
</protein>
<dbReference type="OrthoDB" id="1707905at2"/>
<evidence type="ECO:0000313" key="1">
    <source>
        <dbReference type="EMBL" id="OXM84439.1"/>
    </source>
</evidence>
<organism evidence="1 2">
    <name type="scientific">Paenibacillus rigui</name>
    <dbReference type="NCBI Taxonomy" id="554312"/>
    <lineage>
        <taxon>Bacteria</taxon>
        <taxon>Bacillati</taxon>
        <taxon>Bacillota</taxon>
        <taxon>Bacilli</taxon>
        <taxon>Bacillales</taxon>
        <taxon>Paenibacillaceae</taxon>
        <taxon>Paenibacillus</taxon>
    </lineage>
</organism>
<dbReference type="EMBL" id="NMQW01000031">
    <property type="protein sequence ID" value="OXM84439.1"/>
    <property type="molecule type" value="Genomic_DNA"/>
</dbReference>
<proteinExistence type="predicted"/>
<accession>A0A229UNG1</accession>
<name>A0A229UNG1_9BACL</name>